<keyword evidence="1" id="KW-0472">Membrane</keyword>
<comment type="caution">
    <text evidence="2">The sequence shown here is derived from an EMBL/GenBank/DDBJ whole genome shotgun (WGS) entry which is preliminary data.</text>
</comment>
<dbReference type="Proteomes" id="UP000014082">
    <property type="component" value="Unassembled WGS sequence"/>
</dbReference>
<dbReference type="EMBL" id="AMWZ01000009">
    <property type="protein sequence ID" value="EMR14581.1"/>
    <property type="molecule type" value="Genomic_DNA"/>
</dbReference>
<feature type="transmembrane region" description="Helical" evidence="1">
    <location>
        <begin position="12"/>
        <end position="32"/>
    </location>
</feature>
<proteinExistence type="predicted"/>
<evidence type="ECO:0000313" key="2">
    <source>
        <dbReference type="EMBL" id="EMR14581.1"/>
    </source>
</evidence>
<evidence type="ECO:0000256" key="1">
    <source>
        <dbReference type="SAM" id="Phobius"/>
    </source>
</evidence>
<sequence>MNIKKIFNYRIIVSIFNLLLIGGMLFAIYANYQKQQQSNEIKLFSDNKLSSNNKYNDDLKKFISEKSSFSIDQELFDSFRNALRKKIFNNGELVGLKIYEHSYDHFPIMFEEYNKKNFIKKVTKYNNIDGVKLYNIEYIYDKSKVINKVKKIYNHLEQIIQIEEYNVDYSLHQQQPIDLLMKVTKYKNLNNISSIIEYIYDNKSKKVINKNVNIYNDSGKLISKESYNIIDGSDIPFLRKKIGYSTKNGIIESIVEYFELSDNKQATIIRLFNNGVLTKTIKKETDLLANKVTKIVYKDGNNKVFRIDTYDVQKQVWCSDVYKNGIIVDKRCEDKINNSYKHYQKSQNKDDLLLMDEKVLDKQNNVVDKQYIYKADGELKTISSKTNFY</sequence>
<keyword evidence="3" id="KW-1185">Reference proteome</keyword>
<accession>A0ABP2TFY4</accession>
<protein>
    <submittedName>
        <fullName evidence="2">Effector</fullName>
    </submittedName>
</protein>
<name>A0ABP2TFY4_PEWBP</name>
<dbReference type="RefSeq" id="WP_004995147.1">
    <property type="nucleotide sequence ID" value="NZ_AMWZ01000009.1"/>
</dbReference>
<gene>
    <name evidence="2" type="ORF">PNWB_v1c3150</name>
</gene>
<keyword evidence="1" id="KW-1133">Transmembrane helix</keyword>
<reference evidence="2 3" key="1">
    <citation type="journal article" date="2013" name="PLoS ONE">
        <title>Comparative analysis of the peanut witches'-broom phytoplasma genome reveals horizontal transfer of potential mobile units and effectors.</title>
        <authorList>
            <person name="Chung W.C."/>
            <person name="Chen L.L."/>
            <person name="Lo W.S."/>
            <person name="Lin C.P."/>
            <person name="Kuo C.H."/>
        </authorList>
    </citation>
    <scope>NUCLEOTIDE SEQUENCE [LARGE SCALE GENOMIC DNA]</scope>
    <source>
        <strain evidence="2 3">NTU2011</strain>
    </source>
</reference>
<organism evidence="2 3">
    <name type="scientific">Peanut witches'-broom phytoplasma NTU2011</name>
    <dbReference type="NCBI Taxonomy" id="1163385"/>
    <lineage>
        <taxon>Bacteria</taxon>
        <taxon>Bacillati</taxon>
        <taxon>Mycoplasmatota</taxon>
        <taxon>Mollicutes</taxon>
        <taxon>Acholeplasmatales</taxon>
        <taxon>Acholeplasmataceae</taxon>
        <taxon>Candidatus Phytoplasma</taxon>
        <taxon>16SrII (Peanut WB group)</taxon>
    </lineage>
</organism>
<evidence type="ECO:0000313" key="3">
    <source>
        <dbReference type="Proteomes" id="UP000014082"/>
    </source>
</evidence>
<keyword evidence="1" id="KW-0812">Transmembrane</keyword>